<feature type="transmembrane region" description="Helical" evidence="1">
    <location>
        <begin position="177"/>
        <end position="200"/>
    </location>
</feature>
<dbReference type="AlphaFoldDB" id="A0A1J4JW43"/>
<dbReference type="OrthoDB" id="10473112at2759"/>
<keyword evidence="3" id="KW-1185">Reference proteome</keyword>
<feature type="transmembrane region" description="Helical" evidence="1">
    <location>
        <begin position="230"/>
        <end position="250"/>
    </location>
</feature>
<comment type="caution">
    <text evidence="2">The sequence shown here is derived from an EMBL/GenBank/DDBJ whole genome shotgun (WGS) entry which is preliminary data.</text>
</comment>
<proteinExistence type="predicted"/>
<keyword evidence="1" id="KW-0472">Membrane</keyword>
<feature type="transmembrane region" description="Helical" evidence="1">
    <location>
        <begin position="51"/>
        <end position="73"/>
    </location>
</feature>
<feature type="transmembrane region" description="Helical" evidence="1">
    <location>
        <begin position="206"/>
        <end position="223"/>
    </location>
</feature>
<feature type="transmembrane region" description="Helical" evidence="1">
    <location>
        <begin position="262"/>
        <end position="284"/>
    </location>
</feature>
<evidence type="ECO:0000313" key="3">
    <source>
        <dbReference type="Proteomes" id="UP000179807"/>
    </source>
</evidence>
<reference evidence="2" key="1">
    <citation type="submission" date="2016-10" db="EMBL/GenBank/DDBJ databases">
        <authorList>
            <person name="Benchimol M."/>
            <person name="Almeida L.G."/>
            <person name="Vasconcelos A.T."/>
            <person name="Perreira-Neves A."/>
            <person name="Rosa I.A."/>
            <person name="Tasca T."/>
            <person name="Bogo M.R."/>
            <person name="de Souza W."/>
        </authorList>
    </citation>
    <scope>NUCLEOTIDE SEQUENCE [LARGE SCALE GENOMIC DNA]</scope>
    <source>
        <strain evidence="2">K</strain>
    </source>
</reference>
<accession>A0A1J4JW43</accession>
<evidence type="ECO:0000256" key="1">
    <source>
        <dbReference type="SAM" id="Phobius"/>
    </source>
</evidence>
<dbReference type="GeneID" id="94842758"/>
<dbReference type="VEuPathDB" id="TrichDB:TRFO_31659"/>
<dbReference type="Proteomes" id="UP000179807">
    <property type="component" value="Unassembled WGS sequence"/>
</dbReference>
<dbReference type="RefSeq" id="XP_068354645.1">
    <property type="nucleotide sequence ID" value="XM_068508054.1"/>
</dbReference>
<feature type="transmembrane region" description="Helical" evidence="1">
    <location>
        <begin position="93"/>
        <end position="115"/>
    </location>
</feature>
<name>A0A1J4JW43_9EUKA</name>
<keyword evidence="1" id="KW-1133">Transmembrane helix</keyword>
<gene>
    <name evidence="2" type="ORF">TRFO_31659</name>
</gene>
<evidence type="ECO:0008006" key="4">
    <source>
        <dbReference type="Google" id="ProtNLM"/>
    </source>
</evidence>
<feature type="transmembrane region" description="Helical" evidence="1">
    <location>
        <begin position="135"/>
        <end position="157"/>
    </location>
</feature>
<evidence type="ECO:0000313" key="2">
    <source>
        <dbReference type="EMBL" id="OHT01509.1"/>
    </source>
</evidence>
<protein>
    <recommendedName>
        <fullName evidence="4">Transmembrane protein</fullName>
    </recommendedName>
</protein>
<dbReference type="EMBL" id="MLAK01000908">
    <property type="protein sequence ID" value="OHT01509.1"/>
    <property type="molecule type" value="Genomic_DNA"/>
</dbReference>
<feature type="transmembrane region" description="Helical" evidence="1">
    <location>
        <begin position="342"/>
        <end position="361"/>
    </location>
</feature>
<organism evidence="2 3">
    <name type="scientific">Tritrichomonas foetus</name>
    <dbReference type="NCBI Taxonomy" id="1144522"/>
    <lineage>
        <taxon>Eukaryota</taxon>
        <taxon>Metamonada</taxon>
        <taxon>Parabasalia</taxon>
        <taxon>Tritrichomonadida</taxon>
        <taxon>Tritrichomonadidae</taxon>
        <taxon>Tritrichomonas</taxon>
    </lineage>
</organism>
<sequence length="365" mass="41916">MTKPLNMTISQQQLLFTLTGSSMGDNFFIKCHQRPTSLVIDGLFSSVLDWIAFYFIGQAAVFMLLSLPVVFFFQASGRQKKMQKLYSRSRLLIIIFLYTCTFASLASPMIGWATQQSGPCVHARSHKLVHLGAKFQLPSTNMVLGTVISLFVFNVNIKDSFHFLDSQNMFFRKCSIIFGKLFTKILACIILFLFFIIELYFGKANILQLMFSIFFGCLLDFFVNAVPILVSYILSLVLFVSGVLFLIFNPRPMIISYAYDEIWDFILSGFSYLFFTDYILYFFIKSRKEISWMSTFNDFLEDKEPEMNSGVAVFGEFDLEDQLDKSEDIKSILMNDIRDSSIATSIQILMSAIHTLIIYLINPKE</sequence>
<keyword evidence="1" id="KW-0812">Transmembrane</keyword>